<evidence type="ECO:0000256" key="6">
    <source>
        <dbReference type="ARBA" id="ARBA00023159"/>
    </source>
</evidence>
<keyword evidence="5" id="KW-0805">Transcription regulation</keyword>
<evidence type="ECO:0000256" key="3">
    <source>
        <dbReference type="ARBA" id="ARBA00015634"/>
    </source>
</evidence>
<keyword evidence="7" id="KW-0804">Transcription</keyword>
<evidence type="ECO:0000256" key="1">
    <source>
        <dbReference type="ARBA" id="ARBA00003344"/>
    </source>
</evidence>
<evidence type="ECO:0000256" key="7">
    <source>
        <dbReference type="ARBA" id="ARBA00023163"/>
    </source>
</evidence>
<evidence type="ECO:0000256" key="9">
    <source>
        <dbReference type="ARBA" id="ARBA00030405"/>
    </source>
</evidence>
<evidence type="ECO:0000313" key="11">
    <source>
        <dbReference type="EMBL" id="AUL80270.1"/>
    </source>
</evidence>
<evidence type="ECO:0000256" key="2">
    <source>
        <dbReference type="ARBA" id="ARBA00011528"/>
    </source>
</evidence>
<keyword evidence="4" id="KW-0244">Early protein</keyword>
<keyword evidence="6" id="KW-0010">Activator</keyword>
<accession>A0A2I6J1F4</accession>
<organism evidence="11">
    <name type="scientific">Vaccinia virus</name>
    <name type="common">VACV</name>
    <name type="synonym">Orthopoxvirus vaccinia</name>
    <dbReference type="NCBI Taxonomy" id="10245"/>
    <lineage>
        <taxon>Viruses</taxon>
        <taxon>Varidnaviria</taxon>
        <taxon>Bamfordvirae</taxon>
        <taxon>Nucleocytoviricota</taxon>
        <taxon>Pokkesviricetes</taxon>
        <taxon>Chitovirales</taxon>
        <taxon>Poxviridae</taxon>
        <taxon>Chordopoxvirinae</taxon>
        <taxon>Orthopoxvirus</taxon>
    </lineage>
</organism>
<comment type="function">
    <text evidence="1">Acts with RNA polymerase to initiate transcription from intermediate gene promoters.</text>
</comment>
<proteinExistence type="inferred from homology"/>
<sequence length="50" mass="5641">MFEPVPDLNLEASVELGDVNIDQTTTMIKENSGFLSRSRRLFAHSSKDDE</sequence>
<dbReference type="Pfam" id="PF04745">
    <property type="entry name" value="Pox_A8"/>
    <property type="match status" value="1"/>
</dbReference>
<comment type="similarity">
    <text evidence="10">Belongs to the orthopoxvirus OPG134 family.</text>
</comment>
<name>A0A2I6J1F4_VACCV</name>
<dbReference type="Proteomes" id="UP000270450">
    <property type="component" value="Segment"/>
</dbReference>
<reference evidence="11" key="1">
    <citation type="journal article" date="2018" name="Emerg. Infect. Dis.">
        <title>Ocular Vaccinia Infection in Dairy Worker, Brazil.</title>
        <authorList>
            <person name="Teixeira Lima M."/>
            <person name="Pereira Oliveira G."/>
            <person name="Bretas de Oliveira D."/>
            <person name="Mesquita Vaz S."/>
            <person name="de Souza Trindade G."/>
            <person name="Santos Abrahao J."/>
            <person name="Geessien Kroon E."/>
        </authorList>
    </citation>
    <scope>NUCLEOTIDE SEQUENCE [LARGE SCALE GENOMIC DNA]</scope>
    <source>
        <strain evidence="11">CEyV1</strain>
    </source>
</reference>
<evidence type="ECO:0000256" key="4">
    <source>
        <dbReference type="ARBA" id="ARBA00022518"/>
    </source>
</evidence>
<protein>
    <recommendedName>
        <fullName evidence="3">Intermediate transcription factor 3 small subunit</fullName>
    </recommendedName>
    <alternativeName>
        <fullName evidence="9">VITF-3 32 kDa subunit</fullName>
    </alternativeName>
    <alternativeName>
        <fullName evidence="8">VITF-3 small subunit</fullName>
    </alternativeName>
</protein>
<evidence type="ECO:0000256" key="5">
    <source>
        <dbReference type="ARBA" id="ARBA00023015"/>
    </source>
</evidence>
<evidence type="ECO:0000256" key="8">
    <source>
        <dbReference type="ARBA" id="ARBA00030145"/>
    </source>
</evidence>
<evidence type="ECO:0000256" key="10">
    <source>
        <dbReference type="ARBA" id="ARBA00034740"/>
    </source>
</evidence>
<dbReference type="InterPro" id="IPR006834">
    <property type="entry name" value="Pox_A8"/>
</dbReference>
<dbReference type="EMBL" id="MG012795">
    <property type="protein sequence ID" value="AUL80270.1"/>
    <property type="molecule type" value="Genomic_DNA"/>
</dbReference>
<comment type="subunit">
    <text evidence="2">Heterodimer of a 45 kDa (A23R) and a 32 kDa (A8R) subunit to form the virus intermediate transcription factor (VITF)-3.</text>
</comment>